<dbReference type="GO" id="GO:0043565">
    <property type="term" value="F:sequence-specific DNA binding"/>
    <property type="evidence" value="ECO:0007669"/>
    <property type="project" value="InterPro"/>
</dbReference>
<organism evidence="1 2">
    <name type="scientific">Candidatus Curtissbacteria bacterium RIFCSPHIGHO2_01_FULL_41_13</name>
    <dbReference type="NCBI Taxonomy" id="1797745"/>
    <lineage>
        <taxon>Bacteria</taxon>
        <taxon>Candidatus Curtissiibacteriota</taxon>
    </lineage>
</organism>
<comment type="caution">
    <text evidence="1">The sequence shown here is derived from an EMBL/GenBank/DDBJ whole genome shotgun (WGS) entry which is preliminary data.</text>
</comment>
<dbReference type="EMBL" id="MFBA01000025">
    <property type="protein sequence ID" value="OGD85501.1"/>
    <property type="molecule type" value="Genomic_DNA"/>
</dbReference>
<gene>
    <name evidence="1" type="ORF">A2696_01135</name>
</gene>
<dbReference type="SUPFAM" id="SSF48295">
    <property type="entry name" value="TrpR-like"/>
    <property type="match status" value="1"/>
</dbReference>
<dbReference type="InterPro" id="IPR000831">
    <property type="entry name" value="Trp_repress"/>
</dbReference>
<dbReference type="Gene3D" id="1.10.1270.10">
    <property type="entry name" value="TrpR-like"/>
    <property type="match status" value="1"/>
</dbReference>
<dbReference type="Proteomes" id="UP000177069">
    <property type="component" value="Unassembled WGS sequence"/>
</dbReference>
<dbReference type="GO" id="GO:0003700">
    <property type="term" value="F:DNA-binding transcription factor activity"/>
    <property type="evidence" value="ECO:0007669"/>
    <property type="project" value="InterPro"/>
</dbReference>
<evidence type="ECO:0000313" key="1">
    <source>
        <dbReference type="EMBL" id="OGD85501.1"/>
    </source>
</evidence>
<dbReference type="AlphaFoldDB" id="A0A1F5G0W1"/>
<dbReference type="InterPro" id="IPR038116">
    <property type="entry name" value="TrpR-like_sf"/>
</dbReference>
<dbReference type="Pfam" id="PF01371">
    <property type="entry name" value="Trp_repressor"/>
    <property type="match status" value="1"/>
</dbReference>
<dbReference type="InterPro" id="IPR010921">
    <property type="entry name" value="Trp_repressor/repl_initiator"/>
</dbReference>
<protein>
    <recommendedName>
        <fullName evidence="3">TrpR like protein, YerC/YecD</fullName>
    </recommendedName>
</protein>
<proteinExistence type="predicted"/>
<evidence type="ECO:0000313" key="2">
    <source>
        <dbReference type="Proteomes" id="UP000177069"/>
    </source>
</evidence>
<name>A0A1F5G0W1_9BACT</name>
<evidence type="ECO:0008006" key="3">
    <source>
        <dbReference type="Google" id="ProtNLM"/>
    </source>
</evidence>
<reference evidence="1 2" key="1">
    <citation type="journal article" date="2016" name="Nat. Commun.">
        <title>Thousands of microbial genomes shed light on interconnected biogeochemical processes in an aquifer system.</title>
        <authorList>
            <person name="Anantharaman K."/>
            <person name="Brown C.T."/>
            <person name="Hug L.A."/>
            <person name="Sharon I."/>
            <person name="Castelle C.J."/>
            <person name="Probst A.J."/>
            <person name="Thomas B.C."/>
            <person name="Singh A."/>
            <person name="Wilkins M.J."/>
            <person name="Karaoz U."/>
            <person name="Brodie E.L."/>
            <person name="Williams K.H."/>
            <person name="Hubbard S.S."/>
            <person name="Banfield J.F."/>
        </authorList>
    </citation>
    <scope>NUCLEOTIDE SEQUENCE [LARGE SCALE GENOMIC DNA]</scope>
</reference>
<sequence length="145" mass="16513">MAQISKRYLSVDVQNKISGTLLEAVSQVKGRQETALFLNDLLTPTEKVVLAKRLAIAVLLIKGWGYEAIQNFLKVSSDTVGKVSLIVKHNRGYSKIVERIMKTEAGREFWRDVIKLVHRLGTRDTFVEEELLNKKLGYDKKKNLL</sequence>
<accession>A0A1F5G0W1</accession>